<dbReference type="EMBL" id="FUWR01000018">
    <property type="protein sequence ID" value="SKA12242.1"/>
    <property type="molecule type" value="Genomic_DNA"/>
</dbReference>
<dbReference type="SUPFAM" id="SSF52540">
    <property type="entry name" value="P-loop containing nucleoside triphosphate hydrolases"/>
    <property type="match status" value="1"/>
</dbReference>
<dbReference type="GO" id="GO:0043565">
    <property type="term" value="F:sequence-specific DNA binding"/>
    <property type="evidence" value="ECO:0007669"/>
    <property type="project" value="InterPro"/>
</dbReference>
<evidence type="ECO:0000313" key="9">
    <source>
        <dbReference type="Proteomes" id="UP000190102"/>
    </source>
</evidence>
<dbReference type="Gene3D" id="3.40.50.300">
    <property type="entry name" value="P-loop containing nucleotide triphosphate hydrolases"/>
    <property type="match status" value="1"/>
</dbReference>
<dbReference type="InterPro" id="IPR027417">
    <property type="entry name" value="P-loop_NTPase"/>
</dbReference>
<dbReference type="Pfam" id="PF13426">
    <property type="entry name" value="PAS_9"/>
    <property type="match status" value="1"/>
</dbReference>
<keyword evidence="2" id="KW-0067">ATP-binding</keyword>
<dbReference type="OrthoDB" id="9814761at2"/>
<name>A0A1T4R869_9BACT</name>
<dbReference type="Gene3D" id="1.10.10.60">
    <property type="entry name" value="Homeodomain-like"/>
    <property type="match status" value="1"/>
</dbReference>
<keyword evidence="3" id="KW-0805">Transcription regulation</keyword>
<dbReference type="SMART" id="SM00382">
    <property type="entry name" value="AAA"/>
    <property type="match status" value="1"/>
</dbReference>
<dbReference type="AlphaFoldDB" id="A0A1T4R869"/>
<dbReference type="Proteomes" id="UP000190102">
    <property type="component" value="Unassembled WGS sequence"/>
</dbReference>
<dbReference type="InterPro" id="IPR000014">
    <property type="entry name" value="PAS"/>
</dbReference>
<dbReference type="RefSeq" id="WP_078790977.1">
    <property type="nucleotide sequence ID" value="NZ_FUWR01000018.1"/>
</dbReference>
<dbReference type="InterPro" id="IPR002078">
    <property type="entry name" value="Sigma_54_int"/>
</dbReference>
<keyword evidence="1" id="KW-0547">Nucleotide-binding</keyword>
<dbReference type="GO" id="GO:0005524">
    <property type="term" value="F:ATP binding"/>
    <property type="evidence" value="ECO:0007669"/>
    <property type="project" value="UniProtKB-KW"/>
</dbReference>
<dbReference type="FunFam" id="3.40.50.300:FF:000006">
    <property type="entry name" value="DNA-binding transcriptional regulator NtrC"/>
    <property type="match status" value="1"/>
</dbReference>
<reference evidence="9" key="1">
    <citation type="submission" date="2017-02" db="EMBL/GenBank/DDBJ databases">
        <authorList>
            <person name="Varghese N."/>
            <person name="Submissions S."/>
        </authorList>
    </citation>
    <scope>NUCLEOTIDE SEQUENCE [LARGE SCALE GENOMIC DNA]</scope>
    <source>
        <strain evidence="9">ATCC BAA-34</strain>
    </source>
</reference>
<evidence type="ECO:0000256" key="1">
    <source>
        <dbReference type="ARBA" id="ARBA00022741"/>
    </source>
</evidence>
<dbReference type="CDD" id="cd00130">
    <property type="entry name" value="PAS"/>
    <property type="match status" value="2"/>
</dbReference>
<dbReference type="GO" id="GO:0006355">
    <property type="term" value="P:regulation of DNA-templated transcription"/>
    <property type="evidence" value="ECO:0007669"/>
    <property type="project" value="InterPro"/>
</dbReference>
<dbReference type="InterPro" id="IPR058031">
    <property type="entry name" value="AAA_lid_NorR"/>
</dbReference>
<dbReference type="InterPro" id="IPR025662">
    <property type="entry name" value="Sigma_54_int_dom_ATP-bd_1"/>
</dbReference>
<feature type="domain" description="Sigma-54 factor interaction" evidence="5">
    <location>
        <begin position="252"/>
        <end position="481"/>
    </location>
</feature>
<dbReference type="PROSITE" id="PS00688">
    <property type="entry name" value="SIGMA54_INTERACT_3"/>
    <property type="match status" value="1"/>
</dbReference>
<dbReference type="CDD" id="cd00009">
    <property type="entry name" value="AAA"/>
    <property type="match status" value="1"/>
</dbReference>
<evidence type="ECO:0000256" key="4">
    <source>
        <dbReference type="ARBA" id="ARBA00023163"/>
    </source>
</evidence>
<dbReference type="NCBIfam" id="TIGR00229">
    <property type="entry name" value="sensory_box"/>
    <property type="match status" value="2"/>
</dbReference>
<dbReference type="Pfam" id="PF08448">
    <property type="entry name" value="PAS_4"/>
    <property type="match status" value="1"/>
</dbReference>
<evidence type="ECO:0000259" key="7">
    <source>
        <dbReference type="PROSITE" id="PS50113"/>
    </source>
</evidence>
<evidence type="ECO:0000313" key="8">
    <source>
        <dbReference type="EMBL" id="SKA12242.1"/>
    </source>
</evidence>
<dbReference type="SMART" id="SM00091">
    <property type="entry name" value="PAS"/>
    <property type="match status" value="2"/>
</dbReference>
<dbReference type="InterPro" id="IPR003593">
    <property type="entry name" value="AAA+_ATPase"/>
</dbReference>
<dbReference type="Gene3D" id="3.30.450.20">
    <property type="entry name" value="PAS domain"/>
    <property type="match status" value="2"/>
</dbReference>
<dbReference type="InterPro" id="IPR025944">
    <property type="entry name" value="Sigma_54_int_dom_CS"/>
</dbReference>
<dbReference type="STRING" id="115783.SAMN02745119_02743"/>
<dbReference type="InterPro" id="IPR002197">
    <property type="entry name" value="HTH_Fis"/>
</dbReference>
<evidence type="ECO:0000259" key="6">
    <source>
        <dbReference type="PROSITE" id="PS50112"/>
    </source>
</evidence>
<accession>A0A1T4R869</accession>
<keyword evidence="4" id="KW-0804">Transcription</keyword>
<dbReference type="Pfam" id="PF02954">
    <property type="entry name" value="HTH_8"/>
    <property type="match status" value="1"/>
</dbReference>
<evidence type="ECO:0000259" key="5">
    <source>
        <dbReference type="PROSITE" id="PS50045"/>
    </source>
</evidence>
<dbReference type="SUPFAM" id="SSF46689">
    <property type="entry name" value="Homeodomain-like"/>
    <property type="match status" value="1"/>
</dbReference>
<evidence type="ECO:0000256" key="2">
    <source>
        <dbReference type="ARBA" id="ARBA00022840"/>
    </source>
</evidence>
<organism evidence="8 9">
    <name type="scientific">Trichlorobacter thiogenes</name>
    <dbReference type="NCBI Taxonomy" id="115783"/>
    <lineage>
        <taxon>Bacteria</taxon>
        <taxon>Pseudomonadati</taxon>
        <taxon>Thermodesulfobacteriota</taxon>
        <taxon>Desulfuromonadia</taxon>
        <taxon>Geobacterales</taxon>
        <taxon>Geobacteraceae</taxon>
        <taxon>Trichlorobacter</taxon>
    </lineage>
</organism>
<dbReference type="PROSITE" id="PS50045">
    <property type="entry name" value="SIGMA54_INTERACT_4"/>
    <property type="match status" value="1"/>
</dbReference>
<dbReference type="PROSITE" id="PS50112">
    <property type="entry name" value="PAS"/>
    <property type="match status" value="2"/>
</dbReference>
<dbReference type="Pfam" id="PF00158">
    <property type="entry name" value="Sigma54_activat"/>
    <property type="match status" value="1"/>
</dbReference>
<dbReference type="InterPro" id="IPR013656">
    <property type="entry name" value="PAS_4"/>
</dbReference>
<gene>
    <name evidence="8" type="ORF">SAMN02745119_02743</name>
</gene>
<feature type="domain" description="PAS" evidence="6">
    <location>
        <begin position="121"/>
        <end position="175"/>
    </location>
</feature>
<feature type="domain" description="PAS" evidence="6">
    <location>
        <begin position="9"/>
        <end position="54"/>
    </location>
</feature>
<dbReference type="PROSITE" id="PS00675">
    <property type="entry name" value="SIGMA54_INTERACT_1"/>
    <property type="match status" value="1"/>
</dbReference>
<feature type="domain" description="PAC" evidence="7">
    <location>
        <begin position="193"/>
        <end position="245"/>
    </location>
</feature>
<dbReference type="InterPro" id="IPR035965">
    <property type="entry name" value="PAS-like_dom_sf"/>
</dbReference>
<sequence length="557" mass="62030">MADKENCEQLKYFSHIMDSVADGVFTVDRDMHVIAFNRAAELMTGIKRVDAVGRPCHEIFRTSVCDNGCPVREAMKKGKPVTNREVTIKNAEDQLIPVSVSASILYDDEGNPIGGVETLRSMKRIYAIMDSVADGLFTVDEGMHITHFNKAAEEITGVSALEAIGRPCYEIFKSEACTGACPMVEAIATGQSIQREVEISDRKGRKKLISVSASTLYDAAGNVMGGVETVRDLTPITAIKEEIREKYSFRSLVSRNPAMRRLFDVMEDIAASNATVFLNGESGTGKELFARAIHDLSPRREGPMVIVNCGALPETLLESEIFGVRKGAFTGATENRPGRLELCNGGTFFLDEIGDLPLPLQVKLLRVLENHEFQPLGARSPIKADVRFITATHRNLEEMVAEGTFRQDLYFRINIVTLNIPPLRDRREDIPLLVDMALQRFNLTYNKKVRSVSPEVLKLLLTHSFPGNVRELLNLIEQSVILCRGTEITPDHLPTNFLGQTHEQAQNTRRSGKIPTAADLNALLSRYSGNRAEVARELNIDRTTLWRWMKRLGVKEA</sequence>
<dbReference type="InterPro" id="IPR000700">
    <property type="entry name" value="PAS-assoc_C"/>
</dbReference>
<dbReference type="Gene3D" id="1.10.8.60">
    <property type="match status" value="1"/>
</dbReference>
<dbReference type="PANTHER" id="PTHR32071">
    <property type="entry name" value="TRANSCRIPTIONAL REGULATORY PROTEIN"/>
    <property type="match status" value="1"/>
</dbReference>
<dbReference type="Pfam" id="PF25601">
    <property type="entry name" value="AAA_lid_14"/>
    <property type="match status" value="1"/>
</dbReference>
<evidence type="ECO:0000256" key="3">
    <source>
        <dbReference type="ARBA" id="ARBA00023015"/>
    </source>
</evidence>
<keyword evidence="9" id="KW-1185">Reference proteome</keyword>
<dbReference type="SUPFAM" id="SSF55785">
    <property type="entry name" value="PYP-like sensor domain (PAS domain)"/>
    <property type="match status" value="2"/>
</dbReference>
<dbReference type="InterPro" id="IPR009057">
    <property type="entry name" value="Homeodomain-like_sf"/>
</dbReference>
<proteinExistence type="predicted"/>
<protein>
    <submittedName>
        <fullName evidence="8">PAS domain S-box-containing protein</fullName>
    </submittedName>
</protein>
<dbReference type="PROSITE" id="PS50113">
    <property type="entry name" value="PAC"/>
    <property type="match status" value="1"/>
</dbReference>